<dbReference type="EMBL" id="JARFPK010000014">
    <property type="protein sequence ID" value="MDF0590519.1"/>
    <property type="molecule type" value="Genomic_DNA"/>
</dbReference>
<comment type="caution">
    <text evidence="2">The sequence shown here is derived from an EMBL/GenBank/DDBJ whole genome shotgun (WGS) entry which is preliminary data.</text>
</comment>
<dbReference type="Proteomes" id="UP001220010">
    <property type="component" value="Unassembled WGS sequence"/>
</dbReference>
<keyword evidence="3" id="KW-1185">Reference proteome</keyword>
<evidence type="ECO:0008006" key="4">
    <source>
        <dbReference type="Google" id="ProtNLM"/>
    </source>
</evidence>
<protein>
    <recommendedName>
        <fullName evidence="4">CARDB domain-containing protein</fullName>
    </recommendedName>
</protein>
<organism evidence="2 3">
    <name type="scientific">Candidatus Methanocrinis natronophilus</name>
    <dbReference type="NCBI Taxonomy" id="3033396"/>
    <lineage>
        <taxon>Archaea</taxon>
        <taxon>Methanobacteriati</taxon>
        <taxon>Methanobacteriota</taxon>
        <taxon>Stenosarchaea group</taxon>
        <taxon>Methanomicrobia</taxon>
        <taxon>Methanotrichales</taxon>
        <taxon>Methanotrichaceae</taxon>
        <taxon>Methanocrinis</taxon>
    </lineage>
</organism>
<proteinExistence type="predicted"/>
<dbReference type="RefSeq" id="WP_316966269.1">
    <property type="nucleotide sequence ID" value="NZ_JARFPK010000014.1"/>
</dbReference>
<evidence type="ECO:0000313" key="3">
    <source>
        <dbReference type="Proteomes" id="UP001220010"/>
    </source>
</evidence>
<evidence type="ECO:0000313" key="2">
    <source>
        <dbReference type="EMBL" id="MDF0590519.1"/>
    </source>
</evidence>
<feature type="region of interest" description="Disordered" evidence="1">
    <location>
        <begin position="52"/>
        <end position="75"/>
    </location>
</feature>
<evidence type="ECO:0000256" key="1">
    <source>
        <dbReference type="SAM" id="MobiDB-lite"/>
    </source>
</evidence>
<accession>A0ABT5X742</accession>
<gene>
    <name evidence="2" type="ORF">P0O15_04930</name>
</gene>
<name>A0ABT5X742_9EURY</name>
<sequence>MKGRGLVFLILGVVLFVSSGPVAGWVSGTGAIDISRSVVDRINEFEHHTTLAGDGSLEMGRPGRGSPDLERGVSPRTFSLSYTGEVPLVGVKRIEKGSSLDGGKITIQEAFSAHQMEKVETTSMGSQLVGTDTKLSFNGTYITTSKSHQIFASDISSQRVFTGNFDIQQQITFGGLADRTPSLALAVLPQDCFAEVGALVTRSYRVANVGKVPIQGLVLVDSRVGTVPLDKSSLNPGEVASAVASFAVGDEHLPGPLKDTVRVTGSDFQGKTAIASAAANVNLISSRGLSLEVIPQQECAEAGEVVAFIYQIENVGDFLIEVLHLNDSIGGPLAINATLMPKESLNLTREGILPETDISVPPSNHVSISGVDSMGDAVFFYSEVVLQAC</sequence>
<reference evidence="2 3" key="1">
    <citation type="submission" date="2023-03" db="EMBL/GenBank/DDBJ databases">
        <title>WGS of Methanotrichaceae archaeon Mx.</title>
        <authorList>
            <person name="Sorokin D.Y."/>
            <person name="Merkel A.Y."/>
        </authorList>
    </citation>
    <scope>NUCLEOTIDE SEQUENCE [LARGE SCALE GENOMIC DNA]</scope>
    <source>
        <strain evidence="2 3">Mx</strain>
    </source>
</reference>